<protein>
    <submittedName>
        <fullName evidence="1">Uncharacterized protein</fullName>
    </submittedName>
</protein>
<keyword evidence="2" id="KW-1185">Reference proteome</keyword>
<name>A0A2U2N8Y3_9BIFI</name>
<proteinExistence type="predicted"/>
<organism evidence="1 2">
    <name type="scientific">Bifidobacterium callitrichidarum</name>
    <dbReference type="NCBI Taxonomy" id="2052941"/>
    <lineage>
        <taxon>Bacteria</taxon>
        <taxon>Bacillati</taxon>
        <taxon>Actinomycetota</taxon>
        <taxon>Actinomycetes</taxon>
        <taxon>Bifidobacteriales</taxon>
        <taxon>Bifidobacteriaceae</taxon>
        <taxon>Bifidobacterium</taxon>
    </lineage>
</organism>
<comment type="caution">
    <text evidence="1">The sequence shown here is derived from an EMBL/GenBank/DDBJ whole genome shotgun (WGS) entry which is preliminary data.</text>
</comment>
<gene>
    <name evidence="1" type="ORF">DF196_06750</name>
</gene>
<dbReference type="EMBL" id="QFFM01000012">
    <property type="protein sequence ID" value="PWG65626.1"/>
    <property type="molecule type" value="Genomic_DNA"/>
</dbReference>
<accession>A0A2U2N8Y3</accession>
<evidence type="ECO:0000313" key="2">
    <source>
        <dbReference type="Proteomes" id="UP000245876"/>
    </source>
</evidence>
<dbReference type="AlphaFoldDB" id="A0A2U2N8Y3"/>
<reference evidence="1 2" key="1">
    <citation type="journal article" date="2018" name="Int. J. Syst. Evol. Microbiol.">
        <title>Bifidobacterium callitrichidarum sp. nov. from the faeces of the emperor tamarin (Saguinus imperator).</title>
        <authorList>
            <person name="Modesto M."/>
            <person name="Michelini S."/>
            <person name="Sansosti M.C."/>
            <person name="De Filippo C."/>
            <person name="Cavalieri D."/>
            <person name="Qvirist L."/>
            <person name="Andlid T."/>
            <person name="Spiezio C."/>
            <person name="Sandri C."/>
            <person name="Pascarelli S."/>
            <person name="Sgorbati B."/>
            <person name="Mattarelli P."/>
        </authorList>
    </citation>
    <scope>NUCLEOTIDE SEQUENCE [LARGE SCALE GENOMIC DNA]</scope>
    <source>
        <strain evidence="1 2">TRI 5</strain>
    </source>
</reference>
<dbReference type="RefSeq" id="WP_109057095.1">
    <property type="nucleotide sequence ID" value="NZ_QFFM01000012.1"/>
</dbReference>
<dbReference type="Proteomes" id="UP000245876">
    <property type="component" value="Unassembled WGS sequence"/>
</dbReference>
<evidence type="ECO:0000313" key="1">
    <source>
        <dbReference type="EMBL" id="PWG65626.1"/>
    </source>
</evidence>
<sequence length="73" mass="8574">MKRFKIKYYETYVGEFTVELGEDATEEDALHELLDHADEYRLSQNIDLTDSDAKVIDVETSETIWKRGHHEQA</sequence>